<comment type="caution">
    <text evidence="7">The sequence shown here is derived from an EMBL/GenBank/DDBJ whole genome shotgun (WGS) entry which is preliminary data.</text>
</comment>
<evidence type="ECO:0000256" key="1">
    <source>
        <dbReference type="ARBA" id="ARBA00006734"/>
    </source>
</evidence>
<organism evidence="7 8">
    <name type="scientific">[Candida] subhashii</name>
    <dbReference type="NCBI Taxonomy" id="561895"/>
    <lineage>
        <taxon>Eukaryota</taxon>
        <taxon>Fungi</taxon>
        <taxon>Dikarya</taxon>
        <taxon>Ascomycota</taxon>
        <taxon>Saccharomycotina</taxon>
        <taxon>Pichiomycetes</taxon>
        <taxon>Debaryomycetaceae</taxon>
        <taxon>Spathaspora</taxon>
    </lineage>
</organism>
<dbReference type="GO" id="GO:0004663">
    <property type="term" value="F:Rab geranylgeranyltransferase activity"/>
    <property type="evidence" value="ECO:0007669"/>
    <property type="project" value="UniProtKB-UniRule"/>
</dbReference>
<dbReference type="OrthoDB" id="1658at2759"/>
<gene>
    <name evidence="7" type="ORF">J8A68_005180</name>
</gene>
<comment type="similarity">
    <text evidence="1 6">Belongs to the protein prenyltransferase subunit alpha family.</text>
</comment>
<keyword evidence="2 6" id="KW-0637">Prenyltransferase</keyword>
<comment type="function">
    <text evidence="6">Catalyzes the transfer of a geranyl-geranyl moiety from geranyl-geranyl pyrophosphate to cysteines occuring in specific C-terminal amino acid sequences.</text>
</comment>
<keyword evidence="8" id="KW-1185">Reference proteome</keyword>
<dbReference type="GO" id="GO:0097354">
    <property type="term" value="P:prenylation"/>
    <property type="evidence" value="ECO:0007669"/>
    <property type="project" value="UniProtKB-UniRule"/>
</dbReference>
<dbReference type="InterPro" id="IPR002088">
    <property type="entry name" value="Prenyl_trans_a"/>
</dbReference>
<dbReference type="EMBL" id="JAGSYN010000222">
    <property type="protein sequence ID" value="KAG7661288.1"/>
    <property type="molecule type" value="Genomic_DNA"/>
</dbReference>
<keyword evidence="4" id="KW-0677">Repeat</keyword>
<dbReference type="GeneID" id="73471980"/>
<dbReference type="AlphaFoldDB" id="A0A8J5QFP1"/>
<keyword evidence="3 6" id="KW-0808">Transferase</keyword>
<dbReference type="EC" id="2.5.1.60" evidence="6"/>
<dbReference type="PANTHER" id="PTHR11129:SF2">
    <property type="entry name" value="GERANYLGERANYL TRANSFERASE TYPE-2 SUBUNIT ALPHA"/>
    <property type="match status" value="1"/>
</dbReference>
<dbReference type="PANTHER" id="PTHR11129">
    <property type="entry name" value="PROTEIN FARNESYLTRANSFERASE ALPHA SUBUNIT/RAB GERANYLGERANYL TRANSFERASE ALPHA SUBUNIT"/>
    <property type="match status" value="1"/>
</dbReference>
<comment type="catalytic activity">
    <reaction evidence="5 6">
        <text>geranylgeranyl diphosphate + L-cysteinyl-[protein] = S-geranylgeranyl-L-cysteinyl-[protein] + diphosphate</text>
        <dbReference type="Rhea" id="RHEA:21240"/>
        <dbReference type="Rhea" id="RHEA-COMP:10131"/>
        <dbReference type="Rhea" id="RHEA-COMP:11537"/>
        <dbReference type="ChEBI" id="CHEBI:29950"/>
        <dbReference type="ChEBI" id="CHEBI:33019"/>
        <dbReference type="ChEBI" id="CHEBI:57533"/>
        <dbReference type="ChEBI" id="CHEBI:86021"/>
        <dbReference type="EC" id="2.5.1.60"/>
    </reaction>
</comment>
<dbReference type="Pfam" id="PF01239">
    <property type="entry name" value="PPTA"/>
    <property type="match status" value="5"/>
</dbReference>
<evidence type="ECO:0000256" key="5">
    <source>
        <dbReference type="ARBA" id="ARBA00047658"/>
    </source>
</evidence>
<accession>A0A8J5QFP1</accession>
<evidence type="ECO:0000256" key="4">
    <source>
        <dbReference type="ARBA" id="ARBA00022737"/>
    </source>
</evidence>
<reference evidence="7 8" key="1">
    <citation type="journal article" date="2021" name="DNA Res.">
        <title>Genome analysis of Candida subhashii reveals its hybrid nature and dual mitochondrial genome conformations.</title>
        <authorList>
            <person name="Mixao V."/>
            <person name="Hegedusova E."/>
            <person name="Saus E."/>
            <person name="Pryszcz L.P."/>
            <person name="Cillingova A."/>
            <person name="Nosek J."/>
            <person name="Gabaldon T."/>
        </authorList>
    </citation>
    <scope>NUCLEOTIDE SEQUENCE [LARGE SCALE GENOMIC DNA]</scope>
    <source>
        <strain evidence="7 8">CBS 10753</strain>
    </source>
</reference>
<evidence type="ECO:0000313" key="7">
    <source>
        <dbReference type="EMBL" id="KAG7661288.1"/>
    </source>
</evidence>
<sequence>MQHGIKRQHLTENAKQLKLQKDEKKIINYQQLTNYILQLRDNDTYTQDAFNDTTNLLILNPEFYTIWNYRREILLHLYKSDQGKVNDIDTYAQVLTDDLQFVLSQLKKYPKCYWIWNHRSWCLFELVEIDRVSWAYEFGVVSKLLEMDQRNFHGWQYRRFVVENIEREAIKKTEPGKGNIALLKINLDEFAYTTSKVQKDFSNFSAWHNRAKLIPKVYDLVHSLTDGIPEEYQEQCQLFQDSFSILQHDLDMIKTGIYMSPEDTSVWSYLYWLLTDEFFMKGYKEVGSYLKVLEQQVEEISELNELEKEDHNGIDNIWCLKSIIFIKALIQREKNEPILTDYIKESLKTLTEIDPLRKGRYLDQLSGKAAIL</sequence>
<protein>
    <recommendedName>
        <fullName evidence="6">Geranylgeranyl transferase type-2 subunit alpha</fullName>
        <ecNumber evidence="6">2.5.1.60</ecNumber>
    </recommendedName>
    <alternativeName>
        <fullName evidence="6">Geranylgeranyl transferase type II subunit alpha</fullName>
    </alternativeName>
</protein>
<dbReference type="PROSITE" id="PS51147">
    <property type="entry name" value="PFTA"/>
    <property type="match status" value="4"/>
</dbReference>
<evidence type="ECO:0000256" key="3">
    <source>
        <dbReference type="ARBA" id="ARBA00022679"/>
    </source>
</evidence>
<dbReference type="GO" id="GO:0005968">
    <property type="term" value="C:Rab-protein geranylgeranyltransferase complex"/>
    <property type="evidence" value="ECO:0007669"/>
    <property type="project" value="TreeGrafter"/>
</dbReference>
<name>A0A8J5QFP1_9ASCO</name>
<dbReference type="RefSeq" id="XP_049261521.1">
    <property type="nucleotide sequence ID" value="XM_049409217.1"/>
</dbReference>
<proteinExistence type="inferred from homology"/>
<evidence type="ECO:0000313" key="8">
    <source>
        <dbReference type="Proteomes" id="UP000694255"/>
    </source>
</evidence>
<evidence type="ECO:0000256" key="6">
    <source>
        <dbReference type="RuleBase" id="RU367120"/>
    </source>
</evidence>
<dbReference type="Proteomes" id="UP000694255">
    <property type="component" value="Unassembled WGS sequence"/>
</dbReference>
<evidence type="ECO:0000256" key="2">
    <source>
        <dbReference type="ARBA" id="ARBA00022602"/>
    </source>
</evidence>